<feature type="domain" description="Myotubularin phosphatase" evidence="1">
    <location>
        <begin position="1"/>
        <end position="469"/>
    </location>
</feature>
<dbReference type="Pfam" id="PF06602">
    <property type="entry name" value="Myotub-related"/>
    <property type="match status" value="2"/>
</dbReference>
<gene>
    <name evidence="2" type="ORF">G9C98_007253</name>
</gene>
<evidence type="ECO:0000259" key="1">
    <source>
        <dbReference type="PROSITE" id="PS51339"/>
    </source>
</evidence>
<comment type="caution">
    <text evidence="2">The sequence shown here is derived from an EMBL/GenBank/DDBJ whole genome shotgun (WGS) entry which is preliminary data.</text>
</comment>
<dbReference type="Proteomes" id="UP000729913">
    <property type="component" value="Unassembled WGS sequence"/>
</dbReference>
<dbReference type="InterPro" id="IPR022587">
    <property type="entry name" value="MTMR12-like_C"/>
</dbReference>
<reference evidence="2" key="1">
    <citation type="submission" date="2020-03" db="EMBL/GenBank/DDBJ databases">
        <authorList>
            <person name="Chebbi M.A."/>
            <person name="Drezen J.M."/>
        </authorList>
    </citation>
    <scope>NUCLEOTIDE SEQUENCE</scope>
    <source>
        <tissue evidence="2">Whole body</tissue>
    </source>
</reference>
<dbReference type="InterPro" id="IPR030564">
    <property type="entry name" value="Myotubularin"/>
</dbReference>
<keyword evidence="3" id="KW-1185">Reference proteome</keyword>
<proteinExistence type="predicted"/>
<dbReference type="EMBL" id="JAAOIC020000006">
    <property type="protein sequence ID" value="KAG8041949.1"/>
    <property type="molecule type" value="Genomic_DNA"/>
</dbReference>
<dbReference type="PROSITE" id="PS51339">
    <property type="entry name" value="PPASE_MYOTUBULARIN"/>
    <property type="match status" value="1"/>
</dbReference>
<dbReference type="GO" id="GO:0005737">
    <property type="term" value="C:cytoplasm"/>
    <property type="evidence" value="ECO:0007669"/>
    <property type="project" value="TreeGrafter"/>
</dbReference>
<dbReference type="OrthoDB" id="271628at2759"/>
<dbReference type="GO" id="GO:0016020">
    <property type="term" value="C:membrane"/>
    <property type="evidence" value="ECO:0007669"/>
    <property type="project" value="TreeGrafter"/>
</dbReference>
<accession>A0A8J5RKU0</accession>
<evidence type="ECO:0000313" key="3">
    <source>
        <dbReference type="Proteomes" id="UP000729913"/>
    </source>
</evidence>
<dbReference type="AlphaFoldDB" id="A0A8J5RKU0"/>
<dbReference type="InterPro" id="IPR010569">
    <property type="entry name" value="Myotubularin-like_Pase_dom"/>
</dbReference>
<sequence>MDKSSNNFISYVGMEEHEMQQINSSRRNSVNDNNVKLLPGEVVIAEAQSVLMFSPVSDLKQGISGILAVTNFKLTFITTEDSNSEDINRQQNHFYGYTDSCLTNIDEIYLIIGDKKRKLMPGSTVPSKVKGIFIVCKNFRTWSFSFKFSPVGHGKNLLTTLLHHAFPRRHQLLFAYDYKEPYYSSIDKKIKLFRSMSDWQNELNRTSCNNEHTKKNWRLSSANLRYQLSTSLPEYIIVPASVTDSQLSGAASHFQDNRPPVWSWSNHRGAALVKMSELIPTISEPSDHLNSGTSVILQENAGRDLCCVISSLVQLILDPYFRTITGFQTLLQKEWVAAGHPFCDRLGHIIKPNGEKSPIFLIYLDCVWQLCQQYPSKFEFTETYLTSLWDTAHVSIFDTFIFNCERDRTNAATDINSSLVLRSVWDWREQFTDQDILLFYSPFFNSADEEKYLKPQFSVSCLELWTQCYFRWIPPLEIRNGGKNHSELYARLLQNSISQLKVNINGNCVSPVDKINTFLVQMNINSFYPFGNKHSGNTVSTPIMNNSMLMTESFIDAQSLLTAPD</sequence>
<evidence type="ECO:0000313" key="2">
    <source>
        <dbReference type="EMBL" id="KAG8041949.1"/>
    </source>
</evidence>
<name>A0A8J5RKU0_9HYME</name>
<dbReference type="PANTHER" id="PTHR10807:SF110">
    <property type="entry name" value="FI17948P1"/>
    <property type="match status" value="1"/>
</dbReference>
<dbReference type="PANTHER" id="PTHR10807">
    <property type="entry name" value="MYOTUBULARIN-RELATED"/>
    <property type="match status" value="1"/>
</dbReference>
<dbReference type="GO" id="GO:0046856">
    <property type="term" value="P:phosphatidylinositol dephosphorylation"/>
    <property type="evidence" value="ECO:0007669"/>
    <property type="project" value="TreeGrafter"/>
</dbReference>
<dbReference type="Pfam" id="PF12578">
    <property type="entry name" value="3-PAP"/>
    <property type="match status" value="1"/>
</dbReference>
<organism evidence="2 3">
    <name type="scientific">Cotesia typhae</name>
    <dbReference type="NCBI Taxonomy" id="2053667"/>
    <lineage>
        <taxon>Eukaryota</taxon>
        <taxon>Metazoa</taxon>
        <taxon>Ecdysozoa</taxon>
        <taxon>Arthropoda</taxon>
        <taxon>Hexapoda</taxon>
        <taxon>Insecta</taxon>
        <taxon>Pterygota</taxon>
        <taxon>Neoptera</taxon>
        <taxon>Endopterygota</taxon>
        <taxon>Hymenoptera</taxon>
        <taxon>Apocrita</taxon>
        <taxon>Ichneumonoidea</taxon>
        <taxon>Braconidae</taxon>
        <taxon>Microgastrinae</taxon>
        <taxon>Cotesia</taxon>
    </lineage>
</organism>
<protein>
    <recommendedName>
        <fullName evidence="1">Myotubularin phosphatase domain-containing protein</fullName>
    </recommendedName>
</protein>
<reference evidence="2" key="2">
    <citation type="submission" date="2021-04" db="EMBL/GenBank/DDBJ databases">
        <title>Genome-wide patterns of bracovirus chromosomal integration into multiple host tissues during parasitism.</title>
        <authorList>
            <person name="Chebbi M.A.C."/>
        </authorList>
    </citation>
    <scope>NUCLEOTIDE SEQUENCE</scope>
    <source>
        <tissue evidence="2">Whole body</tissue>
    </source>
</reference>